<name>A0ABS3KRX8_9PROT</name>
<keyword evidence="3" id="KW-1185">Reference proteome</keyword>
<protein>
    <submittedName>
        <fullName evidence="2">Uncharacterized protein</fullName>
    </submittedName>
</protein>
<sequence>MIILQLTKEQAEAARALGCRFVAATEAQIRQFSMQRRIFTIEGQPFLAARKDGFYETAGTLQALIAGAMSELDAEPAPAPEPTPPQPVTREQVNEEEPLPDEPEDPVEAIPPPVARGPMTRATAAPHRSPQGPVMAATVTIVKGYARRGTLDTAMLTTLVASVHQTLRRLA</sequence>
<feature type="compositionally biased region" description="Pro residues" evidence="1">
    <location>
        <begin position="77"/>
        <end position="87"/>
    </location>
</feature>
<feature type="compositionally biased region" description="Acidic residues" evidence="1">
    <location>
        <begin position="94"/>
        <end position="107"/>
    </location>
</feature>
<evidence type="ECO:0000313" key="3">
    <source>
        <dbReference type="Proteomes" id="UP001518989"/>
    </source>
</evidence>
<evidence type="ECO:0000256" key="1">
    <source>
        <dbReference type="SAM" id="MobiDB-lite"/>
    </source>
</evidence>
<proteinExistence type="predicted"/>
<gene>
    <name evidence="2" type="ORF">IAI61_14370</name>
</gene>
<feature type="region of interest" description="Disordered" evidence="1">
    <location>
        <begin position="70"/>
        <end position="109"/>
    </location>
</feature>
<evidence type="ECO:0000313" key="2">
    <source>
        <dbReference type="EMBL" id="MBO1080221.1"/>
    </source>
</evidence>
<dbReference type="Proteomes" id="UP001518989">
    <property type="component" value="Unassembled WGS sequence"/>
</dbReference>
<accession>A0ABS3KRX8</accession>
<dbReference type="RefSeq" id="WP_207418094.1">
    <property type="nucleotide sequence ID" value="NZ_CP061177.1"/>
</dbReference>
<dbReference type="EMBL" id="JACTNG010000008">
    <property type="protein sequence ID" value="MBO1080221.1"/>
    <property type="molecule type" value="Genomic_DNA"/>
</dbReference>
<comment type="caution">
    <text evidence="2">The sequence shown here is derived from an EMBL/GenBank/DDBJ whole genome shotgun (WGS) entry which is preliminary data.</text>
</comment>
<organism evidence="2 3">
    <name type="scientific">Roseomonas haemaphysalidis</name>
    <dbReference type="NCBI Taxonomy" id="2768162"/>
    <lineage>
        <taxon>Bacteria</taxon>
        <taxon>Pseudomonadati</taxon>
        <taxon>Pseudomonadota</taxon>
        <taxon>Alphaproteobacteria</taxon>
        <taxon>Acetobacterales</taxon>
        <taxon>Roseomonadaceae</taxon>
        <taxon>Roseomonas</taxon>
    </lineage>
</organism>
<reference evidence="2 3" key="1">
    <citation type="submission" date="2020-09" db="EMBL/GenBank/DDBJ databases">
        <title>Roseomonas.</title>
        <authorList>
            <person name="Zhu W."/>
        </authorList>
    </citation>
    <scope>NUCLEOTIDE SEQUENCE [LARGE SCALE GENOMIC DNA]</scope>
    <source>
        <strain evidence="2 3">573</strain>
    </source>
</reference>